<reference evidence="4" key="1">
    <citation type="journal article" date="2016" name="Nat. Genet.">
        <title>The genome sequences of Arachis duranensis and Arachis ipaensis, the diploid ancestors of cultivated peanut.</title>
        <authorList>
            <person name="Bertioli D.J."/>
            <person name="Cannon S.B."/>
            <person name="Froenicke L."/>
            <person name="Huang G."/>
            <person name="Farmer A.D."/>
            <person name="Cannon E.K."/>
            <person name="Liu X."/>
            <person name="Gao D."/>
            <person name="Clevenger J."/>
            <person name="Dash S."/>
            <person name="Ren L."/>
            <person name="Moretzsohn M.C."/>
            <person name="Shirasawa K."/>
            <person name="Huang W."/>
            <person name="Vidigal B."/>
            <person name="Abernathy B."/>
            <person name="Chu Y."/>
            <person name="Niederhuth C.E."/>
            <person name="Umale P."/>
            <person name="Araujo A.C."/>
            <person name="Kozik A."/>
            <person name="Kim K.D."/>
            <person name="Burow M.D."/>
            <person name="Varshney R.K."/>
            <person name="Wang X."/>
            <person name="Zhang X."/>
            <person name="Barkley N."/>
            <person name="Guimaraes P.M."/>
            <person name="Isobe S."/>
            <person name="Guo B."/>
            <person name="Liao B."/>
            <person name="Stalker H.T."/>
            <person name="Schmitz R.J."/>
            <person name="Scheffler B.E."/>
            <person name="Leal-Bertioli S.C."/>
            <person name="Xun X."/>
            <person name="Jackson S.A."/>
            <person name="Michelmore R."/>
            <person name="Ozias-Akins P."/>
        </authorList>
    </citation>
    <scope>NUCLEOTIDE SEQUENCE [LARGE SCALE GENOMIC DNA]</scope>
    <source>
        <strain evidence="4">cv. V14167</strain>
    </source>
</reference>
<dbReference type="Proteomes" id="UP000515211">
    <property type="component" value="Chromosome 1"/>
</dbReference>
<dbReference type="SMART" id="SM00185">
    <property type="entry name" value="ARM"/>
    <property type="match status" value="1"/>
</dbReference>
<dbReference type="InterPro" id="IPR011989">
    <property type="entry name" value="ARM-like"/>
</dbReference>
<name>A0A9C6THA1_ARADU</name>
<dbReference type="AlphaFoldDB" id="A0A9C6THA1"/>
<dbReference type="PANTHER" id="PTHR46976:SF1">
    <property type="entry name" value="PROTEIN ARABIDILLO 1"/>
    <property type="match status" value="1"/>
</dbReference>
<protein>
    <submittedName>
        <fullName evidence="5">Protein ARABIDILLO 1-like isoform X1</fullName>
    </submittedName>
</protein>
<feature type="repeat" description="ARM" evidence="2">
    <location>
        <begin position="90"/>
        <end position="136"/>
    </location>
</feature>
<accession>A0A9C6THA1</accession>
<evidence type="ECO:0000256" key="1">
    <source>
        <dbReference type="ARBA" id="ARBA00022737"/>
    </source>
</evidence>
<keyword evidence="4" id="KW-1185">Reference proteome</keyword>
<keyword evidence="1" id="KW-0677">Repeat</keyword>
<dbReference type="InterPro" id="IPR004827">
    <property type="entry name" value="bZIP"/>
</dbReference>
<dbReference type="RefSeq" id="XP_052113995.1">
    <property type="nucleotide sequence ID" value="XM_052258035.1"/>
</dbReference>
<dbReference type="PROSITE" id="PS00036">
    <property type="entry name" value="BZIP_BASIC"/>
    <property type="match status" value="1"/>
</dbReference>
<gene>
    <name evidence="5" type="primary">LOC107481136</name>
</gene>
<feature type="domain" description="BZIP" evidence="3">
    <location>
        <begin position="20"/>
        <end position="35"/>
    </location>
</feature>
<dbReference type="InterPro" id="IPR016024">
    <property type="entry name" value="ARM-type_fold"/>
</dbReference>
<sequence length="155" mass="17160">MLSSFTFIIFLYYFCYQTLRRLAQNREAARKIRLRKKVRLKRYMKMRGADGGTLDMLCALPAFWAARALANLAAHGDSNSNNAAVGQEASALEALVQLTRSLLSLSHVIIRQEAAGALWNLSFDDRNREAIAAAGGVQALISKELKVCLNINRGS</sequence>
<organism evidence="4 5">
    <name type="scientific">Arachis duranensis</name>
    <name type="common">Wild peanut</name>
    <dbReference type="NCBI Taxonomy" id="130453"/>
    <lineage>
        <taxon>Eukaryota</taxon>
        <taxon>Viridiplantae</taxon>
        <taxon>Streptophyta</taxon>
        <taxon>Embryophyta</taxon>
        <taxon>Tracheophyta</taxon>
        <taxon>Spermatophyta</taxon>
        <taxon>Magnoliopsida</taxon>
        <taxon>eudicotyledons</taxon>
        <taxon>Gunneridae</taxon>
        <taxon>Pentapetalae</taxon>
        <taxon>rosids</taxon>
        <taxon>fabids</taxon>
        <taxon>Fabales</taxon>
        <taxon>Fabaceae</taxon>
        <taxon>Papilionoideae</taxon>
        <taxon>50 kb inversion clade</taxon>
        <taxon>dalbergioids sensu lato</taxon>
        <taxon>Dalbergieae</taxon>
        <taxon>Pterocarpus clade</taxon>
        <taxon>Arachis</taxon>
    </lineage>
</organism>
<evidence type="ECO:0000313" key="5">
    <source>
        <dbReference type="RefSeq" id="XP_052113995.1"/>
    </source>
</evidence>
<evidence type="ECO:0000259" key="3">
    <source>
        <dbReference type="PROSITE" id="PS00036"/>
    </source>
</evidence>
<reference evidence="5" key="2">
    <citation type="submission" date="2025-08" db="UniProtKB">
        <authorList>
            <consortium name="RefSeq"/>
        </authorList>
    </citation>
    <scope>IDENTIFICATION</scope>
    <source>
        <tissue evidence="5">Whole plant</tissue>
    </source>
</reference>
<proteinExistence type="predicted"/>
<dbReference type="GeneID" id="107481136"/>
<dbReference type="InterPro" id="IPR000225">
    <property type="entry name" value="Armadillo"/>
</dbReference>
<dbReference type="Gene3D" id="1.25.10.10">
    <property type="entry name" value="Leucine-rich Repeat Variant"/>
    <property type="match status" value="1"/>
</dbReference>
<dbReference type="SUPFAM" id="SSF48371">
    <property type="entry name" value="ARM repeat"/>
    <property type="match status" value="1"/>
</dbReference>
<evidence type="ECO:0000256" key="2">
    <source>
        <dbReference type="PROSITE-ProRule" id="PRU00259"/>
    </source>
</evidence>
<dbReference type="PROSITE" id="PS50176">
    <property type="entry name" value="ARM_REPEAT"/>
    <property type="match status" value="1"/>
</dbReference>
<dbReference type="KEGG" id="adu:107481136"/>
<dbReference type="PANTHER" id="PTHR46976">
    <property type="entry name" value="PROTEIN ARABIDILLO 1"/>
    <property type="match status" value="1"/>
</dbReference>
<dbReference type="GO" id="GO:0003700">
    <property type="term" value="F:DNA-binding transcription factor activity"/>
    <property type="evidence" value="ECO:0007669"/>
    <property type="project" value="InterPro"/>
</dbReference>
<evidence type="ECO:0000313" key="4">
    <source>
        <dbReference type="Proteomes" id="UP000515211"/>
    </source>
</evidence>